<keyword evidence="8" id="KW-0816">Tricarboxylic acid cycle</keyword>
<comment type="pathway">
    <text evidence="4">Carbohydrate metabolism; tricarboxylic acid cycle.</text>
</comment>
<organism evidence="17 18">
    <name type="scientific">Pseudooceanicola marinus</name>
    <dbReference type="NCBI Taxonomy" id="396013"/>
    <lineage>
        <taxon>Bacteria</taxon>
        <taxon>Pseudomonadati</taxon>
        <taxon>Pseudomonadota</taxon>
        <taxon>Alphaproteobacteria</taxon>
        <taxon>Rhodobacterales</taxon>
        <taxon>Paracoccaceae</taxon>
        <taxon>Pseudooceanicola</taxon>
    </lineage>
</organism>
<gene>
    <name evidence="17" type="ORF">PSM7751_01747</name>
</gene>
<evidence type="ECO:0000313" key="18">
    <source>
        <dbReference type="Proteomes" id="UP000193963"/>
    </source>
</evidence>
<evidence type="ECO:0000256" key="10">
    <source>
        <dbReference type="ARBA" id="ARBA00022692"/>
    </source>
</evidence>
<dbReference type="OrthoDB" id="9809280at2"/>
<feature type="transmembrane region" description="Helical" evidence="16">
    <location>
        <begin position="31"/>
        <end position="52"/>
    </location>
</feature>
<evidence type="ECO:0000256" key="3">
    <source>
        <dbReference type="ARBA" id="ARBA00004141"/>
    </source>
</evidence>
<dbReference type="Gene3D" id="1.20.1300.10">
    <property type="entry name" value="Fumarate reductase/succinate dehydrogenase, transmembrane subunit"/>
    <property type="match status" value="1"/>
</dbReference>
<dbReference type="GO" id="GO:0020037">
    <property type="term" value="F:heme binding"/>
    <property type="evidence" value="ECO:0007669"/>
    <property type="project" value="InterPro"/>
</dbReference>
<comment type="subunit">
    <text evidence="5">Part of an enzyme complex containing four subunits: a flavoprotein, an iron-sulfur protein, plus two membrane-anchoring proteins, SdhC and SdhD.</text>
</comment>
<accession>A0A1X6Z2M4</accession>
<dbReference type="InterPro" id="IPR034804">
    <property type="entry name" value="SQR/QFR_C/D"/>
</dbReference>
<evidence type="ECO:0000256" key="4">
    <source>
        <dbReference type="ARBA" id="ARBA00005163"/>
    </source>
</evidence>
<dbReference type="Pfam" id="PF01127">
    <property type="entry name" value="Sdh_cyt"/>
    <property type="match status" value="1"/>
</dbReference>
<dbReference type="EMBL" id="FWFN01000003">
    <property type="protein sequence ID" value="SLN38764.1"/>
    <property type="molecule type" value="Genomic_DNA"/>
</dbReference>
<comment type="function">
    <text evidence="2">Membrane-anchoring subunit of succinate dehydrogenase (SDH).</text>
</comment>
<evidence type="ECO:0000256" key="16">
    <source>
        <dbReference type="SAM" id="Phobius"/>
    </source>
</evidence>
<feature type="transmembrane region" description="Helical" evidence="16">
    <location>
        <begin position="58"/>
        <end position="77"/>
    </location>
</feature>
<evidence type="ECO:0000256" key="9">
    <source>
        <dbReference type="ARBA" id="ARBA00022617"/>
    </source>
</evidence>
<keyword evidence="14" id="KW-0408">Iron</keyword>
<dbReference type="InterPro" id="IPR014312">
    <property type="entry name" value="Succ_DH_anchor"/>
</dbReference>
<keyword evidence="9" id="KW-0349">Heme</keyword>
<dbReference type="CDD" id="cd03495">
    <property type="entry name" value="SQR_TypeC_SdhD_like"/>
    <property type="match status" value="1"/>
</dbReference>
<evidence type="ECO:0000313" key="17">
    <source>
        <dbReference type="EMBL" id="SLN38764.1"/>
    </source>
</evidence>
<evidence type="ECO:0000256" key="8">
    <source>
        <dbReference type="ARBA" id="ARBA00022532"/>
    </source>
</evidence>
<evidence type="ECO:0000256" key="1">
    <source>
        <dbReference type="ARBA" id="ARBA00001971"/>
    </source>
</evidence>
<proteinExistence type="predicted"/>
<reference evidence="17 18" key="1">
    <citation type="submission" date="2017-03" db="EMBL/GenBank/DDBJ databases">
        <authorList>
            <person name="Afonso C.L."/>
            <person name="Miller P.J."/>
            <person name="Scott M.A."/>
            <person name="Spackman E."/>
            <person name="Goraichik I."/>
            <person name="Dimitrov K.M."/>
            <person name="Suarez D.L."/>
            <person name="Swayne D.E."/>
        </authorList>
    </citation>
    <scope>NUCLEOTIDE SEQUENCE [LARGE SCALE GENOMIC DNA]</scope>
    <source>
        <strain evidence="17 18">CECT 7751</strain>
    </source>
</reference>
<evidence type="ECO:0000256" key="12">
    <source>
        <dbReference type="ARBA" id="ARBA00022982"/>
    </source>
</evidence>
<evidence type="ECO:0000256" key="5">
    <source>
        <dbReference type="ARBA" id="ARBA00011558"/>
    </source>
</evidence>
<feature type="transmembrane region" description="Helical" evidence="16">
    <location>
        <begin position="98"/>
        <end position="119"/>
    </location>
</feature>
<dbReference type="GO" id="GO:0046872">
    <property type="term" value="F:metal ion binding"/>
    <property type="evidence" value="ECO:0007669"/>
    <property type="project" value="UniProtKB-KW"/>
</dbReference>
<keyword evidence="7" id="KW-0813">Transport</keyword>
<comment type="subcellular location">
    <subcellularLocation>
        <location evidence="3">Membrane</location>
        <topology evidence="3">Multi-pass membrane protein</topology>
    </subcellularLocation>
</comment>
<keyword evidence="12" id="KW-0249">Electron transport</keyword>
<dbReference type="GO" id="GO:0016020">
    <property type="term" value="C:membrane"/>
    <property type="evidence" value="ECO:0007669"/>
    <property type="project" value="UniProtKB-SubCell"/>
</dbReference>
<evidence type="ECO:0000256" key="13">
    <source>
        <dbReference type="ARBA" id="ARBA00022989"/>
    </source>
</evidence>
<protein>
    <recommendedName>
        <fullName evidence="6">Succinate dehydrogenase hydrophobic membrane anchor subunit</fullName>
    </recommendedName>
</protein>
<evidence type="ECO:0000256" key="2">
    <source>
        <dbReference type="ARBA" id="ARBA00004050"/>
    </source>
</evidence>
<sequence>MRYLTDRKRAVGMGASKTGTEHHWFMQVTSFALLPLVILFVFTFGCALGGSYEEVVAYYSRPFPAIVALLTLWVGMMHFKSGAQMAIEDYVHGMKGRLTIIAVTCLAYAIAATGTYALIKLALSASGVMIEIDV</sequence>
<keyword evidence="18" id="KW-1185">Reference proteome</keyword>
<evidence type="ECO:0000256" key="7">
    <source>
        <dbReference type="ARBA" id="ARBA00022448"/>
    </source>
</evidence>
<evidence type="ECO:0000256" key="15">
    <source>
        <dbReference type="ARBA" id="ARBA00023136"/>
    </source>
</evidence>
<dbReference type="NCBIfam" id="TIGR02968">
    <property type="entry name" value="succ_dehyd_anc"/>
    <property type="match status" value="1"/>
</dbReference>
<comment type="cofactor">
    <cofactor evidence="1">
        <name>heme</name>
        <dbReference type="ChEBI" id="CHEBI:30413"/>
    </cofactor>
</comment>
<dbReference type="AlphaFoldDB" id="A0A1X6Z2M4"/>
<keyword evidence="11" id="KW-0479">Metal-binding</keyword>
<dbReference type="InterPro" id="IPR000701">
    <property type="entry name" value="SuccDH_FuR_B_TM-su"/>
</dbReference>
<dbReference type="UniPathway" id="UPA00223"/>
<keyword evidence="15 16" id="KW-0472">Membrane</keyword>
<dbReference type="GO" id="GO:0006099">
    <property type="term" value="P:tricarboxylic acid cycle"/>
    <property type="evidence" value="ECO:0007669"/>
    <property type="project" value="UniProtKB-UniPathway"/>
</dbReference>
<evidence type="ECO:0000256" key="6">
    <source>
        <dbReference type="ARBA" id="ARBA00019425"/>
    </source>
</evidence>
<keyword evidence="13 16" id="KW-1133">Transmembrane helix</keyword>
<dbReference type="Proteomes" id="UP000193963">
    <property type="component" value="Unassembled WGS sequence"/>
</dbReference>
<dbReference type="RefSeq" id="WP_085887616.1">
    <property type="nucleotide sequence ID" value="NZ_FWFN01000003.1"/>
</dbReference>
<evidence type="ECO:0000256" key="14">
    <source>
        <dbReference type="ARBA" id="ARBA00023004"/>
    </source>
</evidence>
<keyword evidence="10 16" id="KW-0812">Transmembrane</keyword>
<name>A0A1X6Z2M4_9RHOB</name>
<evidence type="ECO:0000256" key="11">
    <source>
        <dbReference type="ARBA" id="ARBA00022723"/>
    </source>
</evidence>
<dbReference type="SUPFAM" id="SSF81343">
    <property type="entry name" value="Fumarate reductase respiratory complex transmembrane subunits"/>
    <property type="match status" value="1"/>
</dbReference>